<gene>
    <name evidence="2" type="ORF">HFP15_39625</name>
</gene>
<accession>A0ABX1JH38</accession>
<dbReference type="Pfam" id="PF06197">
    <property type="entry name" value="DUF998"/>
    <property type="match status" value="1"/>
</dbReference>
<comment type="caution">
    <text evidence="2">The sequence shown here is derived from an EMBL/GenBank/DDBJ whole genome shotgun (WGS) entry which is preliminary data.</text>
</comment>
<keyword evidence="1" id="KW-0472">Membrane</keyword>
<organism evidence="2 3">
    <name type="scientific">Amycolatopsis acididurans</name>
    <dbReference type="NCBI Taxonomy" id="2724524"/>
    <lineage>
        <taxon>Bacteria</taxon>
        <taxon>Bacillati</taxon>
        <taxon>Actinomycetota</taxon>
        <taxon>Actinomycetes</taxon>
        <taxon>Pseudonocardiales</taxon>
        <taxon>Pseudonocardiaceae</taxon>
        <taxon>Amycolatopsis</taxon>
    </lineage>
</organism>
<reference evidence="2 3" key="1">
    <citation type="submission" date="2020-04" db="EMBL/GenBank/DDBJ databases">
        <title>Novel species.</title>
        <authorList>
            <person name="Teo W.F.A."/>
            <person name="Lipun K."/>
            <person name="Srisuk N."/>
            <person name="Duangmal K."/>
        </authorList>
    </citation>
    <scope>NUCLEOTIDE SEQUENCE [LARGE SCALE GENOMIC DNA]</scope>
    <source>
        <strain evidence="2 3">K13G38</strain>
    </source>
</reference>
<dbReference type="Proteomes" id="UP000715441">
    <property type="component" value="Unassembled WGS sequence"/>
</dbReference>
<feature type="transmembrane region" description="Helical" evidence="1">
    <location>
        <begin position="126"/>
        <end position="145"/>
    </location>
</feature>
<sequence>MPTTTAGRAPGLLGLASIAAIVVGAALILLLQFIPPTDAISPMRRTISEYALSANKWIFDAAVVLIAAASALLFTLHVLHRSLRAFSPAVVCGALWTVSLLVIVAFPKTDWAVGPSVGGMIHRYASVAGFLCLPVGLLLASRAVFARRTGWLWTARVLSLTSLAWFGVILTGVAVMLTGGGPWWTFVPLGLVERLMAVNELLAIATLAVPLLRSPE</sequence>
<keyword evidence="1" id="KW-1133">Transmembrane helix</keyword>
<keyword evidence="3" id="KW-1185">Reference proteome</keyword>
<evidence type="ECO:0000256" key="1">
    <source>
        <dbReference type="SAM" id="Phobius"/>
    </source>
</evidence>
<dbReference type="EMBL" id="JAAXLS010000072">
    <property type="protein sequence ID" value="NKQ58971.1"/>
    <property type="molecule type" value="Genomic_DNA"/>
</dbReference>
<feature type="transmembrane region" description="Helical" evidence="1">
    <location>
        <begin position="157"/>
        <end position="179"/>
    </location>
</feature>
<evidence type="ECO:0000313" key="2">
    <source>
        <dbReference type="EMBL" id="NKQ58971.1"/>
    </source>
</evidence>
<name>A0ABX1JH38_9PSEU</name>
<dbReference type="InterPro" id="IPR009339">
    <property type="entry name" value="DUF998"/>
</dbReference>
<feature type="transmembrane region" description="Helical" evidence="1">
    <location>
        <begin position="57"/>
        <end position="79"/>
    </location>
</feature>
<proteinExistence type="predicted"/>
<protein>
    <submittedName>
        <fullName evidence="2">DUF998 domain-containing protein</fullName>
    </submittedName>
</protein>
<evidence type="ECO:0000313" key="3">
    <source>
        <dbReference type="Proteomes" id="UP000715441"/>
    </source>
</evidence>
<feature type="transmembrane region" description="Helical" evidence="1">
    <location>
        <begin position="12"/>
        <end position="34"/>
    </location>
</feature>
<feature type="transmembrane region" description="Helical" evidence="1">
    <location>
        <begin position="86"/>
        <end position="106"/>
    </location>
</feature>
<keyword evidence="1" id="KW-0812">Transmembrane</keyword>
<feature type="transmembrane region" description="Helical" evidence="1">
    <location>
        <begin position="191"/>
        <end position="212"/>
    </location>
</feature>